<dbReference type="OrthoDB" id="5562028at2759"/>
<keyword evidence="5" id="KW-0519">Myristate</keyword>
<keyword evidence="8" id="KW-0564">Palmitate</keyword>
<dbReference type="InterPro" id="IPR028209">
    <property type="entry name" value="LAMTOR1/MEH1"/>
</dbReference>
<dbReference type="GO" id="GO:0005085">
    <property type="term" value="F:guanyl-nucleotide exchange factor activity"/>
    <property type="evidence" value="ECO:0007669"/>
    <property type="project" value="TreeGrafter"/>
</dbReference>
<organism evidence="13 14">
    <name type="scientific">Holothuria leucospilota</name>
    <name type="common">Black long sea cucumber</name>
    <name type="synonym">Mertensiothuria leucospilota</name>
    <dbReference type="NCBI Taxonomy" id="206669"/>
    <lineage>
        <taxon>Eukaryota</taxon>
        <taxon>Metazoa</taxon>
        <taxon>Echinodermata</taxon>
        <taxon>Eleutherozoa</taxon>
        <taxon>Echinozoa</taxon>
        <taxon>Holothuroidea</taxon>
        <taxon>Aspidochirotacea</taxon>
        <taxon>Aspidochirotida</taxon>
        <taxon>Holothuriidae</taxon>
        <taxon>Holothuria</taxon>
    </lineage>
</organism>
<accession>A0A9Q1GZY7</accession>
<dbReference type="GO" id="GO:0045121">
    <property type="term" value="C:membrane raft"/>
    <property type="evidence" value="ECO:0007669"/>
    <property type="project" value="InterPro"/>
</dbReference>
<evidence type="ECO:0000256" key="12">
    <source>
        <dbReference type="SAM" id="MobiDB-lite"/>
    </source>
</evidence>
<sequence>MGGCCGKDNDKPSVEPESSETSRLLGPQNGRTPDKPMYGDGGERHPNLLKRGDEQSALDQILHNTANNIIDVAALDSRRMEQQEYLDRARQYGSRVSNLVPNASRLQSHMLQLHNGTSMPYSVLSAEPISLHDINLINHTAEKFWNACEGIKVNHKEDLVVNFEIPEN</sequence>
<comment type="similarity">
    <text evidence="3">Belongs to the LAMTOR1 family.</text>
</comment>
<evidence type="ECO:0000256" key="3">
    <source>
        <dbReference type="ARBA" id="ARBA00010861"/>
    </source>
</evidence>
<evidence type="ECO:0000256" key="9">
    <source>
        <dbReference type="ARBA" id="ARBA00023228"/>
    </source>
</evidence>
<evidence type="ECO:0000256" key="11">
    <source>
        <dbReference type="ARBA" id="ARBA00032695"/>
    </source>
</evidence>
<dbReference type="GO" id="GO:0005765">
    <property type="term" value="C:lysosomal membrane"/>
    <property type="evidence" value="ECO:0007669"/>
    <property type="project" value="UniProtKB-SubCell"/>
</dbReference>
<protein>
    <recommendedName>
        <fullName evidence="4">Ragulator complex protein LAMTOR1</fullName>
    </recommendedName>
    <alternativeName>
        <fullName evidence="11">Late endosomal/lysosomal adaptor and MAPK and MTOR activator 1</fullName>
    </alternativeName>
</protein>
<dbReference type="GO" id="GO:0071230">
    <property type="term" value="P:cellular response to amino acid stimulus"/>
    <property type="evidence" value="ECO:0007669"/>
    <property type="project" value="InterPro"/>
</dbReference>
<keyword evidence="10" id="KW-0449">Lipoprotein</keyword>
<evidence type="ECO:0000256" key="4">
    <source>
        <dbReference type="ARBA" id="ARBA00016099"/>
    </source>
</evidence>
<comment type="caution">
    <text evidence="13">The sequence shown here is derived from an EMBL/GenBank/DDBJ whole genome shotgun (WGS) entry which is preliminary data.</text>
</comment>
<keyword evidence="6" id="KW-0967">Endosome</keyword>
<reference evidence="13" key="1">
    <citation type="submission" date="2021-10" db="EMBL/GenBank/DDBJ databases">
        <title>Tropical sea cucumber genome reveals ecological adaptation and Cuvierian tubules defense mechanism.</title>
        <authorList>
            <person name="Chen T."/>
        </authorList>
    </citation>
    <scope>NUCLEOTIDE SEQUENCE</scope>
    <source>
        <strain evidence="13">Nanhai2018</strain>
        <tissue evidence="13">Muscle</tissue>
    </source>
</reference>
<keyword evidence="7" id="KW-0472">Membrane</keyword>
<evidence type="ECO:0000256" key="1">
    <source>
        <dbReference type="ARBA" id="ARBA00004122"/>
    </source>
</evidence>
<evidence type="ECO:0000256" key="10">
    <source>
        <dbReference type="ARBA" id="ARBA00023288"/>
    </source>
</evidence>
<dbReference type="AlphaFoldDB" id="A0A9Q1GZY7"/>
<evidence type="ECO:0000256" key="7">
    <source>
        <dbReference type="ARBA" id="ARBA00023136"/>
    </source>
</evidence>
<evidence type="ECO:0000256" key="6">
    <source>
        <dbReference type="ARBA" id="ARBA00022753"/>
    </source>
</evidence>
<evidence type="ECO:0000256" key="5">
    <source>
        <dbReference type="ARBA" id="ARBA00022707"/>
    </source>
</evidence>
<dbReference type="GO" id="GO:0031902">
    <property type="term" value="C:late endosome membrane"/>
    <property type="evidence" value="ECO:0007669"/>
    <property type="project" value="UniProtKB-SubCell"/>
</dbReference>
<dbReference type="GO" id="GO:0071986">
    <property type="term" value="C:Ragulator complex"/>
    <property type="evidence" value="ECO:0007669"/>
    <property type="project" value="InterPro"/>
</dbReference>
<dbReference type="PANTHER" id="PTHR13401">
    <property type="entry name" value="RAGULATOR COMPLEX PROTEIN LAMTOR1"/>
    <property type="match status" value="1"/>
</dbReference>
<dbReference type="SMART" id="SM01262">
    <property type="entry name" value="LAMTOR"/>
    <property type="match status" value="1"/>
</dbReference>
<evidence type="ECO:0000313" key="13">
    <source>
        <dbReference type="EMBL" id="KAJ8028453.1"/>
    </source>
</evidence>
<comment type="subcellular location">
    <subcellularLocation>
        <location evidence="2">Late endosome membrane</location>
        <topology evidence="2">Lipid-anchor</topology>
        <orientation evidence="2">Cytoplasmic side</orientation>
    </subcellularLocation>
    <subcellularLocation>
        <location evidence="1">Lysosome membrane</location>
        <topology evidence="1">Lipid-anchor</topology>
        <orientation evidence="1">Cytoplasmic side</orientation>
    </subcellularLocation>
</comment>
<proteinExistence type="inferred from homology"/>
<evidence type="ECO:0000256" key="8">
    <source>
        <dbReference type="ARBA" id="ARBA00023139"/>
    </source>
</evidence>
<dbReference type="GO" id="GO:0032008">
    <property type="term" value="P:positive regulation of TOR signaling"/>
    <property type="evidence" value="ECO:0007669"/>
    <property type="project" value="InterPro"/>
</dbReference>
<dbReference type="GO" id="GO:0042632">
    <property type="term" value="P:cholesterol homeostasis"/>
    <property type="evidence" value="ECO:0007669"/>
    <property type="project" value="InterPro"/>
</dbReference>
<keyword evidence="14" id="KW-1185">Reference proteome</keyword>
<gene>
    <name evidence="13" type="ORF">HOLleu_30684</name>
</gene>
<dbReference type="GO" id="GO:0060090">
    <property type="term" value="F:molecular adaptor activity"/>
    <property type="evidence" value="ECO:0007669"/>
    <property type="project" value="TreeGrafter"/>
</dbReference>
<feature type="region of interest" description="Disordered" evidence="12">
    <location>
        <begin position="1"/>
        <end position="49"/>
    </location>
</feature>
<evidence type="ECO:0000256" key="2">
    <source>
        <dbReference type="ARBA" id="ARBA00004577"/>
    </source>
</evidence>
<evidence type="ECO:0000313" key="14">
    <source>
        <dbReference type="Proteomes" id="UP001152320"/>
    </source>
</evidence>
<name>A0A9Q1GZY7_HOLLE</name>
<dbReference type="GO" id="GO:0001919">
    <property type="term" value="P:regulation of receptor recycling"/>
    <property type="evidence" value="ECO:0007669"/>
    <property type="project" value="InterPro"/>
</dbReference>
<dbReference type="PANTHER" id="PTHR13401:SF2">
    <property type="entry name" value="RAGULATOR COMPLEX PROTEIN LAMTOR1"/>
    <property type="match status" value="1"/>
</dbReference>
<keyword evidence="9" id="KW-0458">Lysosome</keyword>
<dbReference type="Pfam" id="PF15454">
    <property type="entry name" value="LAMTOR"/>
    <property type="match status" value="1"/>
</dbReference>
<dbReference type="GO" id="GO:0016197">
    <property type="term" value="P:endosomal transport"/>
    <property type="evidence" value="ECO:0007669"/>
    <property type="project" value="InterPro"/>
</dbReference>
<dbReference type="GO" id="GO:0007040">
    <property type="term" value="P:lysosome organization"/>
    <property type="evidence" value="ECO:0007669"/>
    <property type="project" value="InterPro"/>
</dbReference>
<dbReference type="EMBL" id="JAIZAY010000015">
    <property type="protein sequence ID" value="KAJ8028453.1"/>
    <property type="molecule type" value="Genomic_DNA"/>
</dbReference>
<dbReference type="Proteomes" id="UP001152320">
    <property type="component" value="Chromosome 15"/>
</dbReference>
<dbReference type="GO" id="GO:0043410">
    <property type="term" value="P:positive regulation of MAPK cascade"/>
    <property type="evidence" value="ECO:0007669"/>
    <property type="project" value="InterPro"/>
</dbReference>